<organism evidence="2 3">
    <name type="scientific">Paracidovorax wautersii</name>
    <dbReference type="NCBI Taxonomy" id="1177982"/>
    <lineage>
        <taxon>Bacteria</taxon>
        <taxon>Pseudomonadati</taxon>
        <taxon>Pseudomonadota</taxon>
        <taxon>Betaproteobacteria</taxon>
        <taxon>Burkholderiales</taxon>
        <taxon>Comamonadaceae</taxon>
        <taxon>Paracidovorax</taxon>
    </lineage>
</organism>
<comment type="similarity">
    <text evidence="1">Belongs to the UPF0065 (bug) family.</text>
</comment>
<dbReference type="InterPro" id="IPR005064">
    <property type="entry name" value="BUG"/>
</dbReference>
<evidence type="ECO:0000313" key="2">
    <source>
        <dbReference type="EMBL" id="KAF1021229.1"/>
    </source>
</evidence>
<name>A0A7V8FNU9_9BURK</name>
<dbReference type="Proteomes" id="UP000461670">
    <property type="component" value="Unassembled WGS sequence"/>
</dbReference>
<dbReference type="PIRSF" id="PIRSF017082">
    <property type="entry name" value="YflP"/>
    <property type="match status" value="1"/>
</dbReference>
<dbReference type="Gene3D" id="3.40.190.150">
    <property type="entry name" value="Bordetella uptake gene, domain 1"/>
    <property type="match status" value="1"/>
</dbReference>
<dbReference type="EMBL" id="WNDQ01000024">
    <property type="protein sequence ID" value="KAF1021229.1"/>
    <property type="molecule type" value="Genomic_DNA"/>
</dbReference>
<proteinExistence type="inferred from homology"/>
<sequence length="348" mass="37175">MTIQVHSTTPSLAPTRVARAGRLTRRLAALSCAVAAGWVLALPAQAQTWPERPITMVVPFAAGGPTDVVARMLAVPMSKSLGQSVIVENAVGAGGTIAAAKVARAPANGYTVFLHHMGMATAPALYKKLHFDPLQDFEYIGQVVDVPMTLLGRKDLPANNLQELLAYLKQNKDKVSLANAGLGAVSHLCGLLFTTQIGMDLTTIPYKGTGPAMNDLLGGQVDLLCDQTTQTVSFIKDGRVKVFGVTTPRRLALLPSVPTLDEQGLKGFEVKVWHGLYAPKGTPSQALQKLNEALRVALQDPMVTQRLVELSSEVPPMDKVTPEGLKTHLEAEIAKWGPIIRQSGIQAD</sequence>
<evidence type="ECO:0000313" key="3">
    <source>
        <dbReference type="Proteomes" id="UP000461670"/>
    </source>
</evidence>
<dbReference type="SUPFAM" id="SSF53850">
    <property type="entry name" value="Periplasmic binding protein-like II"/>
    <property type="match status" value="1"/>
</dbReference>
<dbReference type="Pfam" id="PF03401">
    <property type="entry name" value="TctC"/>
    <property type="match status" value="1"/>
</dbReference>
<reference evidence="3" key="1">
    <citation type="journal article" date="2020" name="MBio">
        <title>Horizontal gene transfer to a defensive symbiont with a reduced genome amongst a multipartite beetle microbiome.</title>
        <authorList>
            <person name="Waterworth S.C."/>
            <person name="Florez L.V."/>
            <person name="Rees E.R."/>
            <person name="Hertweck C."/>
            <person name="Kaltenpoth M."/>
            <person name="Kwan J.C."/>
        </authorList>
    </citation>
    <scope>NUCLEOTIDE SEQUENCE [LARGE SCALE GENOMIC DNA]</scope>
</reference>
<dbReference type="Gene3D" id="3.40.190.10">
    <property type="entry name" value="Periplasmic binding protein-like II"/>
    <property type="match status" value="1"/>
</dbReference>
<dbReference type="PANTHER" id="PTHR42928:SF5">
    <property type="entry name" value="BLR1237 PROTEIN"/>
    <property type="match status" value="1"/>
</dbReference>
<dbReference type="PANTHER" id="PTHR42928">
    <property type="entry name" value="TRICARBOXYLATE-BINDING PROTEIN"/>
    <property type="match status" value="1"/>
</dbReference>
<gene>
    <name evidence="2" type="ORF">GAK30_01992</name>
</gene>
<dbReference type="AlphaFoldDB" id="A0A7V8FNU9"/>
<comment type="caution">
    <text evidence="2">The sequence shown here is derived from an EMBL/GenBank/DDBJ whole genome shotgun (WGS) entry which is preliminary data.</text>
</comment>
<evidence type="ECO:0000256" key="1">
    <source>
        <dbReference type="ARBA" id="ARBA00006987"/>
    </source>
</evidence>
<protein>
    <recommendedName>
        <fullName evidence="4">Tripartite-type tricarboxylate transporter, receptor component TctC</fullName>
    </recommendedName>
</protein>
<accession>A0A7V8FNU9</accession>
<dbReference type="InterPro" id="IPR042100">
    <property type="entry name" value="Bug_dom1"/>
</dbReference>
<evidence type="ECO:0008006" key="4">
    <source>
        <dbReference type="Google" id="ProtNLM"/>
    </source>
</evidence>